<dbReference type="EMBL" id="FPBF01000007">
    <property type="protein sequence ID" value="SFU13486.1"/>
    <property type="molecule type" value="Genomic_DNA"/>
</dbReference>
<dbReference type="OrthoDB" id="1492409at2"/>
<protein>
    <recommendedName>
        <fullName evidence="4">Por secretion system C-terminal sorting domain-containing protein</fullName>
    </recommendedName>
</protein>
<reference evidence="3" key="1">
    <citation type="submission" date="2016-10" db="EMBL/GenBank/DDBJ databases">
        <authorList>
            <person name="Varghese N."/>
            <person name="Submissions S."/>
        </authorList>
    </citation>
    <scope>NUCLEOTIDE SEQUENCE [LARGE SCALE GENOMIC DNA]</scope>
    <source>
        <strain evidence="3">DSM 23445</strain>
    </source>
</reference>
<organism evidence="2 3">
    <name type="scientific">Algoriphagus locisalis</name>
    <dbReference type="NCBI Taxonomy" id="305507"/>
    <lineage>
        <taxon>Bacteria</taxon>
        <taxon>Pseudomonadati</taxon>
        <taxon>Bacteroidota</taxon>
        <taxon>Cytophagia</taxon>
        <taxon>Cytophagales</taxon>
        <taxon>Cyclobacteriaceae</taxon>
        <taxon>Algoriphagus</taxon>
    </lineage>
</organism>
<gene>
    <name evidence="2" type="ORF">SAMN04489724_4234</name>
</gene>
<name>A0A1I7DPD7_9BACT</name>
<evidence type="ECO:0000256" key="1">
    <source>
        <dbReference type="SAM" id="SignalP"/>
    </source>
</evidence>
<dbReference type="AlphaFoldDB" id="A0A1I7DPD7"/>
<dbReference type="RefSeq" id="WP_091697216.1">
    <property type="nucleotide sequence ID" value="NZ_FPBF01000007.1"/>
</dbReference>
<keyword evidence="3" id="KW-1185">Reference proteome</keyword>
<dbReference type="Proteomes" id="UP000199673">
    <property type="component" value="Unassembled WGS sequence"/>
</dbReference>
<evidence type="ECO:0000313" key="3">
    <source>
        <dbReference type="Proteomes" id="UP000199673"/>
    </source>
</evidence>
<feature type="chain" id="PRO_5011482498" description="Por secretion system C-terminal sorting domain-containing protein" evidence="1">
    <location>
        <begin position="23"/>
        <end position="195"/>
    </location>
</feature>
<feature type="signal peptide" evidence="1">
    <location>
        <begin position="1"/>
        <end position="22"/>
    </location>
</feature>
<evidence type="ECO:0000313" key="2">
    <source>
        <dbReference type="EMBL" id="SFU13486.1"/>
    </source>
</evidence>
<evidence type="ECO:0008006" key="4">
    <source>
        <dbReference type="Google" id="ProtNLM"/>
    </source>
</evidence>
<sequence>MKTLLTVALASALSFSSFVASASEDLRALSAVNSNFKKINVTLNEGVGKAKISIMSTDGKVLNNRNVRVKGETLMLPYNMESLPTGEYLVKIVTEDEEVTYTVETSEKLTPATELPLMAYGKLIDSNTVNLSVFGLNEPGVDVEIISSANGTVLFTDHITQEEAFRKDYTFTKTNVKDIHLKVTDSQGRSKTLYF</sequence>
<proteinExistence type="predicted"/>
<accession>A0A1I7DPD7</accession>
<keyword evidence="1" id="KW-0732">Signal</keyword>